<dbReference type="InterPro" id="IPR037647">
    <property type="entry name" value="HIRIP3"/>
</dbReference>
<proteinExistence type="predicted"/>
<feature type="region of interest" description="Disordered" evidence="4">
    <location>
        <begin position="362"/>
        <end position="408"/>
    </location>
</feature>
<gene>
    <name evidence="6" type="primary">hirip3</name>
</gene>
<dbReference type="Ensembl" id="ENSENLT00000022626.1">
    <property type="protein sequence ID" value="ENSENLP00000021872.1"/>
    <property type="gene ID" value="ENSENLG00000009956.1"/>
</dbReference>
<keyword evidence="3" id="KW-0539">Nucleus</keyword>
<feature type="compositionally biased region" description="Basic and acidic residues" evidence="4">
    <location>
        <begin position="259"/>
        <end position="269"/>
    </location>
</feature>
<evidence type="ECO:0000256" key="4">
    <source>
        <dbReference type="SAM" id="MobiDB-lite"/>
    </source>
</evidence>
<dbReference type="OMA" id="NCKSNTA"/>
<dbReference type="SMART" id="SM01082">
    <property type="entry name" value="CHZ"/>
    <property type="match status" value="1"/>
</dbReference>
<dbReference type="PANTHER" id="PTHR15410:SF2">
    <property type="entry name" value="HIRA-INTERACTING PROTEIN 3"/>
    <property type="match status" value="1"/>
</dbReference>
<reference evidence="6" key="2">
    <citation type="submission" date="2025-08" db="UniProtKB">
        <authorList>
            <consortium name="Ensembl"/>
        </authorList>
    </citation>
    <scope>IDENTIFICATION</scope>
</reference>
<dbReference type="GeneID" id="115047365"/>
<reference evidence="6" key="3">
    <citation type="submission" date="2025-09" db="UniProtKB">
        <authorList>
            <consortium name="Ensembl"/>
        </authorList>
    </citation>
    <scope>IDENTIFICATION</scope>
</reference>
<feature type="compositionally biased region" description="Basic and acidic residues" evidence="4">
    <location>
        <begin position="167"/>
        <end position="193"/>
    </location>
</feature>
<feature type="compositionally biased region" description="Basic and acidic residues" evidence="4">
    <location>
        <begin position="233"/>
        <end position="244"/>
    </location>
</feature>
<feature type="compositionally biased region" description="Basic and acidic residues" evidence="4">
    <location>
        <begin position="201"/>
        <end position="219"/>
    </location>
</feature>
<keyword evidence="7" id="KW-1185">Reference proteome</keyword>
<feature type="domain" description="Histone chaperone" evidence="5">
    <location>
        <begin position="349"/>
        <end position="385"/>
    </location>
</feature>
<reference evidence="6" key="1">
    <citation type="submission" date="2021-04" db="EMBL/GenBank/DDBJ databases">
        <authorList>
            <consortium name="Wellcome Sanger Institute Data Sharing"/>
        </authorList>
    </citation>
    <scope>NUCLEOTIDE SEQUENCE [LARGE SCALE GENOMIC DNA]</scope>
</reference>
<name>A0A665URN9_ECHNA</name>
<accession>A0A665URN9</accession>
<dbReference type="Proteomes" id="UP000472264">
    <property type="component" value="Chromosome 8"/>
</dbReference>
<feature type="region of interest" description="Disordered" evidence="4">
    <location>
        <begin position="63"/>
        <end position="287"/>
    </location>
</feature>
<evidence type="ECO:0000256" key="2">
    <source>
        <dbReference type="ARBA" id="ARBA00023186"/>
    </source>
</evidence>
<evidence type="ECO:0000256" key="1">
    <source>
        <dbReference type="ARBA" id="ARBA00004123"/>
    </source>
</evidence>
<protein>
    <recommendedName>
        <fullName evidence="5">Histone chaperone domain-containing protein</fullName>
    </recommendedName>
</protein>
<feature type="compositionally biased region" description="Basic and acidic residues" evidence="4">
    <location>
        <begin position="276"/>
        <end position="287"/>
    </location>
</feature>
<dbReference type="AlphaFoldDB" id="A0A665URN9"/>
<dbReference type="InterPro" id="IPR019098">
    <property type="entry name" value="Histone_chaperone_domain_CHZ"/>
</dbReference>
<evidence type="ECO:0000256" key="3">
    <source>
        <dbReference type="ARBA" id="ARBA00023242"/>
    </source>
</evidence>
<evidence type="ECO:0000259" key="5">
    <source>
        <dbReference type="SMART" id="SM01082"/>
    </source>
</evidence>
<dbReference type="GO" id="GO:0005634">
    <property type="term" value="C:nucleus"/>
    <property type="evidence" value="ECO:0007669"/>
    <property type="project" value="UniProtKB-SubCell"/>
</dbReference>
<comment type="subcellular location">
    <subcellularLocation>
        <location evidence="1">Nucleus</location>
    </subcellularLocation>
</comment>
<keyword evidence="2" id="KW-0143">Chaperone</keyword>
<evidence type="ECO:0000313" key="7">
    <source>
        <dbReference type="Proteomes" id="UP000472264"/>
    </source>
</evidence>
<feature type="compositionally biased region" description="Polar residues" evidence="4">
    <location>
        <begin position="376"/>
        <end position="391"/>
    </location>
</feature>
<evidence type="ECO:0000313" key="6">
    <source>
        <dbReference type="Ensembl" id="ENSENLP00000021872.1"/>
    </source>
</evidence>
<dbReference type="PANTHER" id="PTHR15410">
    <property type="entry name" value="HIRA-INTERACTING PROTEIN 3"/>
    <property type="match status" value="1"/>
</dbReference>
<dbReference type="RefSeq" id="XP_029364100.1">
    <property type="nucleotide sequence ID" value="XM_029508240.1"/>
</dbReference>
<dbReference type="InParanoid" id="A0A665URN9"/>
<sequence>MASNEETASIRGFVWRELCGEPDLSKLTLRLLRERYLAHVGLESLSPEARDCMKQVVAEELMKMQVDDGSEDEVETKKPQNKRKRGKENEVTSEDEDESKAKKSRCSSSEPEDKGGCKSGSEESEEENQMKSGSDDSEKELNKSQHKTSGSHKEIYSEGSTDDEISESEKKGDKSHSPKEKVKRQNGEKKDINTRQGRKTPQSDKESNTDKENKSERRNKINSNESSDESENEEKVSVEKKNDTDSDSSSLPSLEDEKDSGKEEKQEIKKKSKTIKKGEGTRGQKSDNKAVVRLKRYIALCGVKRNYKKLLGDCRTINSMVTVLRKELEDLGVHGTPTIQKCKKVLKKREKAQELASLDASNIITTQGRPKRRQAWQHNPPSSVYQHSLNSDSDDQENTHTGRRRATDWANLQGIISDDADSD</sequence>
<dbReference type="CTD" id="8479"/>
<feature type="compositionally biased region" description="Basic and acidic residues" evidence="4">
    <location>
        <begin position="133"/>
        <end position="143"/>
    </location>
</feature>
<organism evidence="6 7">
    <name type="scientific">Echeneis naucrates</name>
    <name type="common">Live sharksucker</name>
    <dbReference type="NCBI Taxonomy" id="173247"/>
    <lineage>
        <taxon>Eukaryota</taxon>
        <taxon>Metazoa</taxon>
        <taxon>Chordata</taxon>
        <taxon>Craniata</taxon>
        <taxon>Vertebrata</taxon>
        <taxon>Euteleostomi</taxon>
        <taxon>Actinopterygii</taxon>
        <taxon>Neopterygii</taxon>
        <taxon>Teleostei</taxon>
        <taxon>Neoteleostei</taxon>
        <taxon>Acanthomorphata</taxon>
        <taxon>Carangaria</taxon>
        <taxon>Carangiformes</taxon>
        <taxon>Echeneidae</taxon>
        <taxon>Echeneis</taxon>
    </lineage>
</organism>
<dbReference type="OrthoDB" id="552755at2759"/>